<dbReference type="Proteomes" id="UP001501710">
    <property type="component" value="Unassembled WGS sequence"/>
</dbReference>
<gene>
    <name evidence="2" type="ORF">GCM10022254_12820</name>
</gene>
<reference evidence="3" key="1">
    <citation type="journal article" date="2019" name="Int. J. Syst. Evol. Microbiol.">
        <title>The Global Catalogue of Microorganisms (GCM) 10K type strain sequencing project: providing services to taxonomists for standard genome sequencing and annotation.</title>
        <authorList>
            <consortium name="The Broad Institute Genomics Platform"/>
            <consortium name="The Broad Institute Genome Sequencing Center for Infectious Disease"/>
            <person name="Wu L."/>
            <person name="Ma J."/>
        </authorList>
    </citation>
    <scope>NUCLEOTIDE SEQUENCE [LARGE SCALE GENOMIC DNA]</scope>
    <source>
        <strain evidence="3">JCM 17440</strain>
    </source>
</reference>
<evidence type="ECO:0000256" key="1">
    <source>
        <dbReference type="SAM" id="MobiDB-lite"/>
    </source>
</evidence>
<evidence type="ECO:0000313" key="2">
    <source>
        <dbReference type="EMBL" id="GAA4226783.1"/>
    </source>
</evidence>
<evidence type="ECO:0000313" key="3">
    <source>
        <dbReference type="Proteomes" id="UP001501710"/>
    </source>
</evidence>
<name>A0ABP8BUM6_9ACTN</name>
<feature type="region of interest" description="Disordered" evidence="1">
    <location>
        <begin position="12"/>
        <end position="69"/>
    </location>
</feature>
<comment type="caution">
    <text evidence="2">The sequence shown here is derived from an EMBL/GenBank/DDBJ whole genome shotgun (WGS) entry which is preliminary data.</text>
</comment>
<accession>A0ABP8BUM6</accession>
<organism evidence="2 3">
    <name type="scientific">Actinomadura meridiana</name>
    <dbReference type="NCBI Taxonomy" id="559626"/>
    <lineage>
        <taxon>Bacteria</taxon>
        <taxon>Bacillati</taxon>
        <taxon>Actinomycetota</taxon>
        <taxon>Actinomycetes</taxon>
        <taxon>Streptosporangiales</taxon>
        <taxon>Thermomonosporaceae</taxon>
        <taxon>Actinomadura</taxon>
    </lineage>
</organism>
<protein>
    <submittedName>
        <fullName evidence="2">Uncharacterized protein</fullName>
    </submittedName>
</protein>
<sequence length="113" mass="11982">MGARLRFLLDVGALPGSNPPPDRAAPPRARPRNTVLARADTAVDHSHDPRPVACAVPGGASGSRSVSPVLDWSKTTGFRHLVNRLMFCGDSVFSQLNTMIARRVELAPGAGRS</sequence>
<proteinExistence type="predicted"/>
<keyword evidence="3" id="KW-1185">Reference proteome</keyword>
<dbReference type="EMBL" id="BAABAS010000004">
    <property type="protein sequence ID" value="GAA4226783.1"/>
    <property type="molecule type" value="Genomic_DNA"/>
</dbReference>
<feature type="compositionally biased region" description="Basic and acidic residues" evidence="1">
    <location>
        <begin position="41"/>
        <end position="50"/>
    </location>
</feature>